<dbReference type="InterPro" id="IPR047271">
    <property type="entry name" value="Ephexin-like"/>
</dbReference>
<dbReference type="InterPro" id="IPR001452">
    <property type="entry name" value="SH3_domain"/>
</dbReference>
<feature type="compositionally biased region" description="Low complexity" evidence="3">
    <location>
        <begin position="421"/>
        <end position="476"/>
    </location>
</feature>
<keyword evidence="8" id="KW-1185">Reference proteome</keyword>
<evidence type="ECO:0000313" key="8">
    <source>
        <dbReference type="Proteomes" id="UP000007819"/>
    </source>
</evidence>
<feature type="domain" description="DH" evidence="6">
    <location>
        <begin position="1060"/>
        <end position="1247"/>
    </location>
</feature>
<dbReference type="PANTHER" id="PTHR12845:SF5">
    <property type="entry name" value="EPHEXIN, ISOFORM D"/>
    <property type="match status" value="1"/>
</dbReference>
<dbReference type="InterPro" id="IPR035899">
    <property type="entry name" value="DBL_dom_sf"/>
</dbReference>
<sequence>MITEMMTSSVLPTGGGKIKRSSFKSRGGAGPHINRTGSFKGYQTIRVSVPSTMVAELASKFNAVVVDANQGDSMQDIMKKVNKTLAKGSTARTKVTAVREKGVVVRATVEKFESTSQKKRCINQMVVVRTNSNQRIAAERPTAIKQPTAVEHPTAIQQPTTVEQRKVAGHLTSVDYLTAVQKPSAVEQRKVTDHLTTEEHNIAVQQPTVVEEQNVVDHLTGVEQQITMLHPTTTKNPAAEPRKTINQRTSSSVVKKLLVQFENGKKPSKPSVLGPKPIVTTRSIRRNERRPPLQKDTTVTVDRHLLNKDKRLSIARDPDAQLESVLNAMPAPKNLQHPMRSEQSPTREDLNQQQPTERQRPPPREDLNQQQPMERDRSPPREDLKQQQLTEATTPVKSPPPLPLKPNCSFLHGWKRPTTLTTTTAASTTPTTNTPTEFTSATTTSTTSTSITTTPTTTIPATTTSTTTTLTTTTPAYNKGGRHSVGEVQPSQLLSSLVVASPTHSVIASLAEATLTATGFATDTTALTTDTTTEIGSHNYNYIVGEESIYEELRYIRLTSTDSGTHKTEAPNVVLESPYVVLESPYDHYSTIDGGEQNIYDVVTTATTAYEDTSYETVQPPLPPLPTPPPVISVTVVDASPQQLPVDSDSDENGYQEKKEMCDNSVEIDNSIYGINPPSESTSSGVTSDSVSVDRNSKFDEDDGWVDVPSSEEIILIPYPSNRFRQKPKTKKSNSKPFSKLIHGLLYKDQNIGNTVNQEIPENIYVFDSFSSDSSDDDGDNVKRVPEYPCKDRVLPAPPSGQRNYGLGPLVNKARKRFKKGWSFGSLKSLGKNRIGKLSQGNLTSEFDNRTYESTSDKSIDKSLNSLANSNSPSSSVFYIPIYKHIIDNGNIRPVRIRSKPPSSIDSRRLSVAVARPSSPPPPPPVKRHSTGNTTYGSLPRSIYNSKGRPGNSLDKSSTESASENGSNQGSDLYMRFADEPLYQFYAADISERTKSVFAGDMMEDCDGYEEISSITSRPSALELITPCTSGHGQHRSLWCEVPEVKNSGIIDSLTPRERKLQEAKFELITSEASYFKSLTILEKHFINSHSMNDDTILSKKDQKILFGNVNPVRKCSEKLLAALEKCWQDNILLSGLSEILYTHSKENFDIFVKYCSNQIYIDRTLKCLRENQKFNEALQRLESDPKCQSLSLHSFLMLPMQRITRLPLLVDAILSQMDSKENSLEYQMCELTLASLNAIVQNCNESTRKLERYEEMLLLSQQLEFSSKKEMKAMSVASSSRWLVRSGSMLHLTVPDGKLTFSRKMIRPTKLYFFLFNDMFFIAKRKSDGNYTVVDYCARNFVEMEHTTESVLTSSYKNLLKLTILENHEAKTIEMLLSCDSESSKKRWIEAMSPPISSNPEETLYNEWDCPQVFSEHPYVAIQPDELSLQNGDIVKVLTKMNDGWYHGERIRDGEKGWFPGNYTSEIASQHARAKNLKQRYRLLAMSGSYLQSRQDKIKKKKSSQIIETKLLL</sequence>
<feature type="compositionally biased region" description="Low complexity" evidence="3">
    <location>
        <begin position="679"/>
        <end position="694"/>
    </location>
</feature>
<feature type="region of interest" description="Disordered" evidence="3">
    <location>
        <begin position="894"/>
        <end position="972"/>
    </location>
</feature>
<dbReference type="EnsemblMetazoa" id="XM_001945918.5">
    <property type="protein sequence ID" value="XP_001945953.2"/>
    <property type="gene ID" value="LOC100168852"/>
</dbReference>
<evidence type="ECO:0000256" key="2">
    <source>
        <dbReference type="PROSITE-ProRule" id="PRU00192"/>
    </source>
</evidence>
<evidence type="ECO:0000256" key="1">
    <source>
        <dbReference type="ARBA" id="ARBA00022443"/>
    </source>
</evidence>
<feature type="region of interest" description="Disordered" evidence="3">
    <location>
        <begin position="330"/>
        <end position="408"/>
    </location>
</feature>
<evidence type="ECO:0008006" key="9">
    <source>
        <dbReference type="Google" id="ProtNLM"/>
    </source>
</evidence>
<feature type="compositionally biased region" description="Basic and acidic residues" evidence="3">
    <location>
        <begin position="780"/>
        <end position="794"/>
    </location>
</feature>
<dbReference type="PROSITE" id="PS50002">
    <property type="entry name" value="SH3"/>
    <property type="match status" value="1"/>
</dbReference>
<evidence type="ECO:0000259" key="4">
    <source>
        <dbReference type="PROSITE" id="PS50002"/>
    </source>
</evidence>
<evidence type="ECO:0000259" key="6">
    <source>
        <dbReference type="PROSITE" id="PS50010"/>
    </source>
</evidence>
<dbReference type="SMART" id="SM00325">
    <property type="entry name" value="RhoGEF"/>
    <property type="match status" value="1"/>
</dbReference>
<dbReference type="GO" id="GO:0005085">
    <property type="term" value="F:guanyl-nucleotide exchange factor activity"/>
    <property type="evidence" value="ECO:0007669"/>
    <property type="project" value="InterPro"/>
</dbReference>
<dbReference type="InterPro" id="IPR001849">
    <property type="entry name" value="PH_domain"/>
</dbReference>
<dbReference type="SMART" id="SM00233">
    <property type="entry name" value="PH"/>
    <property type="match status" value="1"/>
</dbReference>
<evidence type="ECO:0000313" key="7">
    <source>
        <dbReference type="EnsemblMetazoa" id="XP_001945953.2"/>
    </source>
</evidence>
<dbReference type="CDD" id="cd01221">
    <property type="entry name" value="PH_ephexin"/>
    <property type="match status" value="1"/>
</dbReference>
<dbReference type="Gene3D" id="2.30.30.40">
    <property type="entry name" value="SH3 Domains"/>
    <property type="match status" value="1"/>
</dbReference>
<dbReference type="RefSeq" id="XP_001945953.2">
    <property type="nucleotide sequence ID" value="XM_001945918.5"/>
</dbReference>
<dbReference type="InterPro" id="IPR047270">
    <property type="entry name" value="PH_ephexin"/>
</dbReference>
<feature type="region of interest" description="Disordered" evidence="3">
    <location>
        <begin position="675"/>
        <end position="704"/>
    </location>
</feature>
<protein>
    <recommendedName>
        <fullName evidence="9">Ephexin-1</fullName>
    </recommendedName>
</protein>
<evidence type="ECO:0000256" key="3">
    <source>
        <dbReference type="SAM" id="MobiDB-lite"/>
    </source>
</evidence>
<reference evidence="8" key="1">
    <citation type="submission" date="2010-06" db="EMBL/GenBank/DDBJ databases">
        <authorList>
            <person name="Jiang H."/>
            <person name="Abraham K."/>
            <person name="Ali S."/>
            <person name="Alsbrooks S.L."/>
            <person name="Anim B.N."/>
            <person name="Anosike U.S."/>
            <person name="Attaway T."/>
            <person name="Bandaranaike D.P."/>
            <person name="Battles P.K."/>
            <person name="Bell S.N."/>
            <person name="Bell A.V."/>
            <person name="Beltran B."/>
            <person name="Bickham C."/>
            <person name="Bustamante Y."/>
            <person name="Caleb T."/>
            <person name="Canada A."/>
            <person name="Cardenas V."/>
            <person name="Carter K."/>
            <person name="Chacko J."/>
            <person name="Chandrabose M.N."/>
            <person name="Chavez D."/>
            <person name="Chavez A."/>
            <person name="Chen L."/>
            <person name="Chu H.-S."/>
            <person name="Claassen K.J."/>
            <person name="Cockrell R."/>
            <person name="Collins M."/>
            <person name="Cooper J.A."/>
            <person name="Cree A."/>
            <person name="Curry S.M."/>
            <person name="Da Y."/>
            <person name="Dao M.D."/>
            <person name="Das B."/>
            <person name="Davila M.-L."/>
            <person name="Davy-Carroll L."/>
            <person name="Denson S."/>
            <person name="Dinh H."/>
            <person name="Ebong V.E."/>
            <person name="Edwards J.R."/>
            <person name="Egan A."/>
            <person name="El-Daye J."/>
            <person name="Escobedo L."/>
            <person name="Fernandez S."/>
            <person name="Fernando P.R."/>
            <person name="Flagg N."/>
            <person name="Forbes L.D."/>
            <person name="Fowler R.G."/>
            <person name="Fu Q."/>
            <person name="Gabisi R.A."/>
            <person name="Ganer J."/>
            <person name="Garbino Pronczuk A."/>
            <person name="Garcia R.M."/>
            <person name="Garner T."/>
            <person name="Garrett T.E."/>
            <person name="Gonzalez D.A."/>
            <person name="Hamid H."/>
            <person name="Hawkins E.S."/>
            <person name="Hirani K."/>
            <person name="Hogues M.E."/>
            <person name="Hollins B."/>
            <person name="Hsiao C.-H."/>
            <person name="Jabil R."/>
            <person name="James M.L."/>
            <person name="Jhangiani S.N."/>
            <person name="Johnson B."/>
            <person name="Johnson Q."/>
            <person name="Joshi V."/>
            <person name="Kalu J.B."/>
            <person name="Kam C."/>
            <person name="Kashfia A."/>
            <person name="Keebler J."/>
            <person name="Kisamo H."/>
            <person name="Kovar C.L."/>
            <person name="Lago L.A."/>
            <person name="Lai C.-Y."/>
            <person name="Laidlaw J."/>
            <person name="Lara F."/>
            <person name="Le T.-K."/>
            <person name="Lee S.L."/>
            <person name="Legall F.H."/>
            <person name="Lemon S.J."/>
            <person name="Lewis L.R."/>
            <person name="Li B."/>
            <person name="Liu Y."/>
            <person name="Liu Y.-S."/>
            <person name="Lopez J."/>
            <person name="Lozado R.J."/>
            <person name="Lu J."/>
            <person name="Madu R.C."/>
            <person name="Maheshwari M."/>
            <person name="Maheshwari R."/>
            <person name="Malloy K."/>
            <person name="Martinez E."/>
            <person name="Mathew T."/>
            <person name="Mercado I.C."/>
            <person name="Mercado C."/>
            <person name="Meyer B."/>
            <person name="Montgomery K."/>
            <person name="Morgan M.B."/>
            <person name="Munidasa M."/>
            <person name="Nazareth L.V."/>
            <person name="Nelson J."/>
            <person name="Ng B.M."/>
            <person name="Nguyen N.B."/>
            <person name="Nguyen P.Q."/>
            <person name="Nguyen T."/>
            <person name="Obregon M."/>
            <person name="Okwuonu G.O."/>
            <person name="Onwere C.G."/>
            <person name="Orozco G."/>
            <person name="Parra A."/>
            <person name="Patel S."/>
            <person name="Patil S."/>
            <person name="Perez A."/>
            <person name="Perez Y."/>
            <person name="Pham C."/>
            <person name="Primus E.L."/>
            <person name="Pu L.-L."/>
            <person name="Puazo M."/>
            <person name="Qin X."/>
            <person name="Quiroz J.B."/>
            <person name="Reese J."/>
            <person name="Richards S."/>
            <person name="Rives C.M."/>
            <person name="Robberts R."/>
            <person name="Ruiz S.J."/>
            <person name="Ruiz M.J."/>
            <person name="Santibanez J."/>
            <person name="Schneider B.W."/>
            <person name="Sisson I."/>
            <person name="Smith M."/>
            <person name="Sodergren E."/>
            <person name="Song X.-Z."/>
            <person name="Song B.B."/>
            <person name="Summersgill H."/>
            <person name="Thelus R."/>
            <person name="Thornton R.D."/>
            <person name="Trejos Z.Y."/>
            <person name="Usmani K."/>
            <person name="Vattathil S."/>
            <person name="Villasana D."/>
            <person name="Walker D.L."/>
            <person name="Wang S."/>
            <person name="Wang K."/>
            <person name="White C.S."/>
            <person name="Williams A.C."/>
            <person name="Williamson J."/>
            <person name="Wilson K."/>
            <person name="Woghiren I.O."/>
            <person name="Woodworth J.R."/>
            <person name="Worley K.C."/>
            <person name="Wright R.A."/>
            <person name="Wu W."/>
            <person name="Young L."/>
            <person name="Zhang L."/>
            <person name="Zhang J."/>
            <person name="Zhu Y."/>
            <person name="Muzny D.M."/>
            <person name="Weinstock G."/>
            <person name="Gibbs R.A."/>
        </authorList>
    </citation>
    <scope>NUCLEOTIDE SEQUENCE [LARGE SCALE GENOMIC DNA]</scope>
    <source>
        <strain evidence="8">LSR1</strain>
    </source>
</reference>
<reference evidence="7" key="2">
    <citation type="submission" date="2022-06" db="UniProtKB">
        <authorList>
            <consortium name="EnsemblMetazoa"/>
        </authorList>
    </citation>
    <scope>IDENTIFICATION</scope>
</reference>
<organism evidence="7 8">
    <name type="scientific">Acyrthosiphon pisum</name>
    <name type="common">Pea aphid</name>
    <dbReference type="NCBI Taxonomy" id="7029"/>
    <lineage>
        <taxon>Eukaryota</taxon>
        <taxon>Metazoa</taxon>
        <taxon>Ecdysozoa</taxon>
        <taxon>Arthropoda</taxon>
        <taxon>Hexapoda</taxon>
        <taxon>Insecta</taxon>
        <taxon>Pterygota</taxon>
        <taxon>Neoptera</taxon>
        <taxon>Paraneoptera</taxon>
        <taxon>Hemiptera</taxon>
        <taxon>Sternorrhyncha</taxon>
        <taxon>Aphidomorpha</taxon>
        <taxon>Aphidoidea</taxon>
        <taxon>Aphididae</taxon>
        <taxon>Macrosiphini</taxon>
        <taxon>Acyrthosiphon</taxon>
    </lineage>
</organism>
<dbReference type="PROSITE" id="PS50003">
    <property type="entry name" value="PH_DOMAIN"/>
    <property type="match status" value="1"/>
</dbReference>
<feature type="compositionally biased region" description="Basic and acidic residues" evidence="3">
    <location>
        <begin position="357"/>
        <end position="385"/>
    </location>
</feature>
<feature type="region of interest" description="Disordered" evidence="3">
    <location>
        <begin position="1"/>
        <end position="36"/>
    </location>
</feature>
<dbReference type="CDD" id="cd11793">
    <property type="entry name" value="SH3_ephexin1_like"/>
    <property type="match status" value="1"/>
</dbReference>
<feature type="domain" description="SH3" evidence="4">
    <location>
        <begin position="1409"/>
        <end position="1470"/>
    </location>
</feature>
<evidence type="ECO:0000259" key="5">
    <source>
        <dbReference type="PROSITE" id="PS50003"/>
    </source>
</evidence>
<dbReference type="Pfam" id="PF00018">
    <property type="entry name" value="SH3_1"/>
    <property type="match status" value="1"/>
</dbReference>
<feature type="region of interest" description="Disordered" evidence="3">
    <location>
        <begin position="264"/>
        <end position="304"/>
    </location>
</feature>
<accession>A0A8R2A136</accession>
<feature type="domain" description="PH" evidence="5">
    <location>
        <begin position="1293"/>
        <end position="1398"/>
    </location>
</feature>
<feature type="compositionally biased region" description="Polar residues" evidence="3">
    <location>
        <begin position="1"/>
        <end position="11"/>
    </location>
</feature>
<dbReference type="SMART" id="SM00326">
    <property type="entry name" value="SH3"/>
    <property type="match status" value="1"/>
</dbReference>
<dbReference type="PANTHER" id="PTHR12845">
    <property type="entry name" value="GUANINE NUCLEOTIDE EXCHANGE FACTOR"/>
    <property type="match status" value="1"/>
</dbReference>
<dbReference type="OrthoDB" id="27593at2759"/>
<dbReference type="SUPFAM" id="SSF48065">
    <property type="entry name" value="DBL homology domain (DH-domain)"/>
    <property type="match status" value="1"/>
</dbReference>
<dbReference type="SUPFAM" id="SSF50729">
    <property type="entry name" value="PH domain-like"/>
    <property type="match status" value="1"/>
</dbReference>
<dbReference type="GeneID" id="100168852"/>
<dbReference type="CDD" id="cd00160">
    <property type="entry name" value="RhoGEF"/>
    <property type="match status" value="1"/>
</dbReference>
<dbReference type="InterPro" id="IPR036028">
    <property type="entry name" value="SH3-like_dom_sf"/>
</dbReference>
<dbReference type="Pfam" id="PF00621">
    <property type="entry name" value="RhoGEF"/>
    <property type="match status" value="1"/>
</dbReference>
<proteinExistence type="predicted"/>
<dbReference type="Gene3D" id="2.30.29.30">
    <property type="entry name" value="Pleckstrin-homology domain (PH domain)/Phosphotyrosine-binding domain (PTB)"/>
    <property type="match status" value="1"/>
</dbReference>
<dbReference type="InterPro" id="IPR000219">
    <property type="entry name" value="DH_dom"/>
</dbReference>
<dbReference type="SUPFAM" id="SSF50044">
    <property type="entry name" value="SH3-domain"/>
    <property type="match status" value="1"/>
</dbReference>
<dbReference type="Gene3D" id="1.20.900.10">
    <property type="entry name" value="Dbl homology (DH) domain"/>
    <property type="match status" value="1"/>
</dbReference>
<feature type="compositionally biased region" description="Polar residues" evidence="3">
    <location>
        <begin position="954"/>
        <end position="971"/>
    </location>
</feature>
<dbReference type="PROSITE" id="PS50010">
    <property type="entry name" value="DH_2"/>
    <property type="match status" value="1"/>
</dbReference>
<feature type="region of interest" description="Disordered" evidence="3">
    <location>
        <begin position="771"/>
        <end position="809"/>
    </location>
</feature>
<dbReference type="Proteomes" id="UP000007819">
    <property type="component" value="Chromosome A1"/>
</dbReference>
<keyword evidence="1 2" id="KW-0728">SH3 domain</keyword>
<dbReference type="KEGG" id="api:100168852"/>
<feature type="region of interest" description="Disordered" evidence="3">
    <location>
        <begin position="421"/>
        <end position="484"/>
    </location>
</feature>
<dbReference type="InterPro" id="IPR011993">
    <property type="entry name" value="PH-like_dom_sf"/>
</dbReference>
<name>A0A8R2A136_ACYPI</name>